<dbReference type="Gene3D" id="3.90.550.10">
    <property type="entry name" value="Spore Coat Polysaccharide Biosynthesis Protein SpsA, Chain A"/>
    <property type="match status" value="1"/>
</dbReference>
<reference evidence="5 6" key="1">
    <citation type="submission" date="2020-12" db="EMBL/GenBank/DDBJ databases">
        <title>Draft genome sequences of nine environmental bacterial isolates colonizing plastic.</title>
        <authorList>
            <person name="Borre I."/>
            <person name="Sonnenschein E.C."/>
        </authorList>
    </citation>
    <scope>NUCLEOTIDE SEQUENCE [LARGE SCALE GENOMIC DNA]</scope>
    <source>
        <strain evidence="5 6">IB30</strain>
    </source>
</reference>
<keyword evidence="3" id="KW-0808">Transferase</keyword>
<evidence type="ECO:0000256" key="3">
    <source>
        <dbReference type="ARBA" id="ARBA00022679"/>
    </source>
</evidence>
<dbReference type="SUPFAM" id="SSF53448">
    <property type="entry name" value="Nucleotide-diphospho-sugar transferases"/>
    <property type="match status" value="1"/>
</dbReference>
<protein>
    <submittedName>
        <fullName evidence="5">Glycosyltransferase</fullName>
    </submittedName>
</protein>
<accession>A0ABS0W9Y2</accession>
<dbReference type="PANTHER" id="PTHR43685">
    <property type="entry name" value="GLYCOSYLTRANSFERASE"/>
    <property type="match status" value="1"/>
</dbReference>
<feature type="domain" description="Glycosyltransferase 2-like" evidence="4">
    <location>
        <begin position="5"/>
        <end position="165"/>
    </location>
</feature>
<organism evidence="5 6">
    <name type="scientific">Paraglaciecola chathamensis</name>
    <dbReference type="NCBI Taxonomy" id="368405"/>
    <lineage>
        <taxon>Bacteria</taxon>
        <taxon>Pseudomonadati</taxon>
        <taxon>Pseudomonadota</taxon>
        <taxon>Gammaproteobacteria</taxon>
        <taxon>Alteromonadales</taxon>
        <taxon>Alteromonadaceae</taxon>
        <taxon>Paraglaciecola</taxon>
    </lineage>
</organism>
<dbReference type="InterPro" id="IPR050834">
    <property type="entry name" value="Glycosyltransf_2"/>
</dbReference>
<gene>
    <name evidence="5" type="ORF">JEU11_03020</name>
</gene>
<dbReference type="Proteomes" id="UP000649232">
    <property type="component" value="Unassembled WGS sequence"/>
</dbReference>
<dbReference type="InterPro" id="IPR001173">
    <property type="entry name" value="Glyco_trans_2-like"/>
</dbReference>
<dbReference type="Pfam" id="PF00535">
    <property type="entry name" value="Glycos_transf_2"/>
    <property type="match status" value="1"/>
</dbReference>
<evidence type="ECO:0000313" key="5">
    <source>
        <dbReference type="EMBL" id="MBJ2135413.1"/>
    </source>
</evidence>
<sequence>MIEISLILAVRNDAKNITSCLNSIWDDMESTCELIIVDDASTDHTAERISKFLRNKNNIKVITNFQQEGLASSLNKAVKNASGKYLCRMDSDDINIKGRISVLSEYLDSNLDVAVVGCQAFKFRSKINTKIGSVSIPICENSIASRIIFDSPLIHPTAMIRASVFNNLGGYDTSYTYSQDYELWARMYVNGYKIGNVKFHGLYYRVSEDNNKDKITRRFTFTSMIRKTLILNICPDMPLDSIDLHLYISGDTQMARYYPLKSIKALTAFYSVLAKSYGLKFFLPILIRKVLKLTKSDFSLALKIISFIFFNLISGNLKSWKK</sequence>
<evidence type="ECO:0000256" key="2">
    <source>
        <dbReference type="ARBA" id="ARBA00022676"/>
    </source>
</evidence>
<dbReference type="InterPro" id="IPR029044">
    <property type="entry name" value="Nucleotide-diphossugar_trans"/>
</dbReference>
<proteinExistence type="inferred from homology"/>
<evidence type="ECO:0000256" key="1">
    <source>
        <dbReference type="ARBA" id="ARBA00006739"/>
    </source>
</evidence>
<dbReference type="PANTHER" id="PTHR43685:SF5">
    <property type="entry name" value="GLYCOSYLTRANSFERASE EPSE-RELATED"/>
    <property type="match status" value="1"/>
</dbReference>
<keyword evidence="2" id="KW-0328">Glycosyltransferase</keyword>
<dbReference type="EMBL" id="JAEILT010000003">
    <property type="protein sequence ID" value="MBJ2135413.1"/>
    <property type="molecule type" value="Genomic_DNA"/>
</dbReference>
<dbReference type="RefSeq" id="WP_198823614.1">
    <property type="nucleotide sequence ID" value="NZ_JAEILT010000003.1"/>
</dbReference>
<evidence type="ECO:0000259" key="4">
    <source>
        <dbReference type="Pfam" id="PF00535"/>
    </source>
</evidence>
<evidence type="ECO:0000313" key="6">
    <source>
        <dbReference type="Proteomes" id="UP000649232"/>
    </source>
</evidence>
<name>A0ABS0W9Y2_9ALTE</name>
<comment type="similarity">
    <text evidence="1">Belongs to the glycosyltransferase 2 family.</text>
</comment>
<comment type="caution">
    <text evidence="5">The sequence shown here is derived from an EMBL/GenBank/DDBJ whole genome shotgun (WGS) entry which is preliminary data.</text>
</comment>